<dbReference type="GO" id="GO:0071555">
    <property type="term" value="P:cell wall organization"/>
    <property type="evidence" value="ECO:0007669"/>
    <property type="project" value="UniProtKB-KW"/>
</dbReference>
<feature type="site" description="Important for catalytic activity" evidence="7">
    <location>
        <position position="263"/>
    </location>
</feature>
<keyword evidence="1 7" id="KW-1003">Cell membrane</keyword>
<evidence type="ECO:0000256" key="8">
    <source>
        <dbReference type="SAM" id="MobiDB-lite"/>
    </source>
</evidence>
<dbReference type="EC" id="4.2.2.29" evidence="7"/>
<evidence type="ECO:0000256" key="2">
    <source>
        <dbReference type="ARBA" id="ARBA00022692"/>
    </source>
</evidence>
<evidence type="ECO:0000256" key="4">
    <source>
        <dbReference type="ARBA" id="ARBA00023136"/>
    </source>
</evidence>
<feature type="transmembrane region" description="Helical" evidence="7">
    <location>
        <begin position="43"/>
        <end position="64"/>
    </location>
</feature>
<dbReference type="Proteomes" id="UP000642125">
    <property type="component" value="Unassembled WGS sequence"/>
</dbReference>
<protein>
    <recommendedName>
        <fullName evidence="7">Endolytic murein transglycosylase</fullName>
        <ecNumber evidence="7">4.2.2.29</ecNumber>
    </recommendedName>
    <alternativeName>
        <fullName evidence="7">Peptidoglycan lytic transglycosylase</fullName>
    </alternativeName>
    <alternativeName>
        <fullName evidence="7">Peptidoglycan polymerization terminase</fullName>
    </alternativeName>
</protein>
<comment type="similarity">
    <text evidence="7">Belongs to the transglycosylase MltG family.</text>
</comment>
<dbReference type="EMBL" id="BONO01000002">
    <property type="protein sequence ID" value="GIG35123.1"/>
    <property type="molecule type" value="Genomic_DNA"/>
</dbReference>
<sequence>MSDLFLGAPQQEHHEAPPPSRRSRRDTQEQRAQQRKHKRRRSVVVLLLALVLVGGAGFVVWSVFGDLFSGGGSAEETVEDFPGPGSGEVQVTVAQGDTGGAIGQTLVDAGVVATVNAFTSAYAANPAATGIQPGTYALQLEMKASDAVNALLDQANRVSNRVTIPEGYTASQIYQRVYEVTGIPVEDLEAAAADPAAIGLPAEAGGNVEGWLFPMTYEVEPGSSAASVLAQMVGRTTTLLTEKGVAQDQWETVLNKASIVEREGKLDEDRAKMARAIQNRLDIGMNLQIDAINAYGLGIPGTELTTADTNGAQPPYDPYNSYKIAGLPPTPIANPGEVSIDAVLNPADGPWLYWATINLDTGETRFAETYPEHQENVDLLREWQAANQ</sequence>
<dbReference type="Gene3D" id="3.30.1490.480">
    <property type="entry name" value="Endolytic murein transglycosylase"/>
    <property type="match status" value="1"/>
</dbReference>
<gene>
    <name evidence="7" type="primary">mltG</name>
    <name evidence="9" type="ORF">Cpa01nite_05040</name>
</gene>
<dbReference type="RefSeq" id="WP_239068459.1">
    <property type="nucleotide sequence ID" value="NZ_BONO01000002.1"/>
</dbReference>
<evidence type="ECO:0000256" key="7">
    <source>
        <dbReference type="HAMAP-Rule" id="MF_02065"/>
    </source>
</evidence>
<reference evidence="9" key="1">
    <citation type="submission" date="2021-01" db="EMBL/GenBank/DDBJ databases">
        <title>Whole genome shotgun sequence of Cellulomonas pakistanensis NBRC 110800.</title>
        <authorList>
            <person name="Komaki H."/>
            <person name="Tamura T."/>
        </authorList>
    </citation>
    <scope>NUCLEOTIDE SEQUENCE</scope>
    <source>
        <strain evidence="9">NBRC 110800</strain>
    </source>
</reference>
<comment type="subcellular location">
    <subcellularLocation>
        <location evidence="7">Cell membrane</location>
        <topology evidence="7">Single-pass membrane protein</topology>
    </subcellularLocation>
</comment>
<dbReference type="NCBIfam" id="TIGR00247">
    <property type="entry name" value="endolytic transglycosylase MltG"/>
    <property type="match status" value="1"/>
</dbReference>
<dbReference type="HAMAP" id="MF_02065">
    <property type="entry name" value="MltG"/>
    <property type="match status" value="1"/>
</dbReference>
<evidence type="ECO:0000256" key="5">
    <source>
        <dbReference type="ARBA" id="ARBA00023239"/>
    </source>
</evidence>
<comment type="catalytic activity">
    <reaction evidence="7">
        <text>a peptidoglycan chain = a peptidoglycan chain with N-acetyl-1,6-anhydromuramyl-[peptide] at the reducing end + a peptidoglycan chain with N-acetylglucosamine at the non-reducing end.</text>
        <dbReference type="EC" id="4.2.2.29"/>
    </reaction>
</comment>
<dbReference type="GO" id="GO:0009252">
    <property type="term" value="P:peptidoglycan biosynthetic process"/>
    <property type="evidence" value="ECO:0007669"/>
    <property type="project" value="UniProtKB-UniRule"/>
</dbReference>
<comment type="caution">
    <text evidence="9">The sequence shown here is derived from an EMBL/GenBank/DDBJ whole genome shotgun (WGS) entry which is preliminary data.</text>
</comment>
<accession>A0A919U1P6</accession>
<keyword evidence="3 7" id="KW-1133">Transmembrane helix</keyword>
<evidence type="ECO:0000256" key="3">
    <source>
        <dbReference type="ARBA" id="ARBA00022989"/>
    </source>
</evidence>
<dbReference type="InterPro" id="IPR003770">
    <property type="entry name" value="MLTG-like"/>
</dbReference>
<evidence type="ECO:0000256" key="6">
    <source>
        <dbReference type="ARBA" id="ARBA00023316"/>
    </source>
</evidence>
<keyword evidence="10" id="KW-1185">Reference proteome</keyword>
<keyword evidence="5 7" id="KW-0456">Lyase</keyword>
<dbReference type="PANTHER" id="PTHR30518:SF2">
    <property type="entry name" value="ENDOLYTIC MUREIN TRANSGLYCOSYLASE"/>
    <property type="match status" value="1"/>
</dbReference>
<feature type="region of interest" description="Disordered" evidence="8">
    <location>
        <begin position="1"/>
        <end position="36"/>
    </location>
</feature>
<evidence type="ECO:0000256" key="1">
    <source>
        <dbReference type="ARBA" id="ARBA00022475"/>
    </source>
</evidence>
<comment type="function">
    <text evidence="7">Functions as a peptidoglycan terminase that cleaves nascent peptidoglycan strands endolytically to terminate their elongation.</text>
</comment>
<dbReference type="PANTHER" id="PTHR30518">
    <property type="entry name" value="ENDOLYTIC MUREIN TRANSGLYCOSYLASE"/>
    <property type="match status" value="1"/>
</dbReference>
<keyword evidence="6 7" id="KW-0961">Cell wall biogenesis/degradation</keyword>
<dbReference type="GO" id="GO:0008932">
    <property type="term" value="F:lytic endotransglycosylase activity"/>
    <property type="evidence" value="ECO:0007669"/>
    <property type="project" value="UniProtKB-UniRule"/>
</dbReference>
<evidence type="ECO:0000313" key="10">
    <source>
        <dbReference type="Proteomes" id="UP000642125"/>
    </source>
</evidence>
<proteinExistence type="inferred from homology"/>
<dbReference type="AlphaFoldDB" id="A0A919U1P6"/>
<evidence type="ECO:0000313" key="9">
    <source>
        <dbReference type="EMBL" id="GIG35123.1"/>
    </source>
</evidence>
<dbReference type="Pfam" id="PF02618">
    <property type="entry name" value="YceG"/>
    <property type="match status" value="1"/>
</dbReference>
<name>A0A919U1P6_9CELL</name>
<keyword evidence="2 7" id="KW-0812">Transmembrane</keyword>
<dbReference type="GO" id="GO:0005886">
    <property type="term" value="C:plasma membrane"/>
    <property type="evidence" value="ECO:0007669"/>
    <property type="project" value="UniProtKB-SubCell"/>
</dbReference>
<organism evidence="9 10">
    <name type="scientific">Cellulomonas pakistanensis</name>
    <dbReference type="NCBI Taxonomy" id="992287"/>
    <lineage>
        <taxon>Bacteria</taxon>
        <taxon>Bacillati</taxon>
        <taxon>Actinomycetota</taxon>
        <taxon>Actinomycetes</taxon>
        <taxon>Micrococcales</taxon>
        <taxon>Cellulomonadaceae</taxon>
        <taxon>Cellulomonas</taxon>
    </lineage>
</organism>
<keyword evidence="4 7" id="KW-0472">Membrane</keyword>